<keyword evidence="2" id="KW-0805">Transcription regulation</keyword>
<evidence type="ECO:0000313" key="5">
    <source>
        <dbReference type="EMBL" id="RDY27521.1"/>
    </source>
</evidence>
<evidence type="ECO:0000256" key="3">
    <source>
        <dbReference type="ARBA" id="ARBA00023125"/>
    </source>
</evidence>
<evidence type="ECO:0000313" key="6">
    <source>
        <dbReference type="Proteomes" id="UP000215694"/>
    </source>
</evidence>
<evidence type="ECO:0000256" key="4">
    <source>
        <dbReference type="ARBA" id="ARBA00023163"/>
    </source>
</evidence>
<reference evidence="5 6" key="1">
    <citation type="journal article" date="2017" name="Genome Announc.">
        <title>Draft Genome Sequence of Romboutsia weinsteinii sp. nov. Strain CCRI-19649(T) Isolated from Surface Water.</title>
        <authorList>
            <person name="Maheux A.F."/>
            <person name="Boudreau D.K."/>
            <person name="Berube E."/>
            <person name="Boissinot M."/>
            <person name="Cantin P."/>
            <person name="Raymond F."/>
            <person name="Corbeil J."/>
            <person name="Omar R.F."/>
            <person name="Bergeron M.G."/>
        </authorList>
    </citation>
    <scope>NUCLEOTIDE SEQUENCE [LARGE SCALE GENOMIC DNA]</scope>
    <source>
        <strain evidence="5 6">CCRI-19649</strain>
    </source>
</reference>
<sequence length="123" mass="14403">MCRETKVTESELEILKVVWRLNKATTSEIVSELIKKTSWSPRTIQTLISRLSNKGVLGIEKLNRKTYIYYSLVTEEEYKNFANESLLNKLYNGSLNLMMTTFIKNTKLTETDINYLKNLLDER</sequence>
<proteinExistence type="inferred from homology"/>
<keyword evidence="3" id="KW-0238">DNA-binding</keyword>
<dbReference type="AlphaFoldDB" id="A0A371J3Z9"/>
<dbReference type="Gene3D" id="1.10.4040.10">
    <property type="entry name" value="Penicillinase repressor domain"/>
    <property type="match status" value="1"/>
</dbReference>
<dbReference type="InterPro" id="IPR036388">
    <property type="entry name" value="WH-like_DNA-bd_sf"/>
</dbReference>
<accession>A0A371J3Z9</accession>
<dbReference type="InterPro" id="IPR036390">
    <property type="entry name" value="WH_DNA-bd_sf"/>
</dbReference>
<gene>
    <name evidence="5" type="ORF">CHL78_008625</name>
</gene>
<dbReference type="SUPFAM" id="SSF46785">
    <property type="entry name" value="Winged helix' DNA-binding domain"/>
    <property type="match status" value="1"/>
</dbReference>
<dbReference type="EMBL" id="NOJY02000012">
    <property type="protein sequence ID" value="RDY27521.1"/>
    <property type="molecule type" value="Genomic_DNA"/>
</dbReference>
<keyword evidence="4" id="KW-0804">Transcription</keyword>
<comment type="caution">
    <text evidence="5">The sequence shown here is derived from an EMBL/GenBank/DDBJ whole genome shotgun (WGS) entry which is preliminary data.</text>
</comment>
<name>A0A371J3Z9_9FIRM</name>
<dbReference type="OrthoDB" id="9795583at2"/>
<evidence type="ECO:0000256" key="2">
    <source>
        <dbReference type="ARBA" id="ARBA00023015"/>
    </source>
</evidence>
<dbReference type="Proteomes" id="UP000215694">
    <property type="component" value="Unassembled WGS sequence"/>
</dbReference>
<keyword evidence="6" id="KW-1185">Reference proteome</keyword>
<comment type="similarity">
    <text evidence="1">Belongs to the BlaI transcriptional regulatory family.</text>
</comment>
<dbReference type="GO" id="GO:0045892">
    <property type="term" value="P:negative regulation of DNA-templated transcription"/>
    <property type="evidence" value="ECO:0007669"/>
    <property type="project" value="InterPro"/>
</dbReference>
<dbReference type="Gene3D" id="1.10.10.10">
    <property type="entry name" value="Winged helix-like DNA-binding domain superfamily/Winged helix DNA-binding domain"/>
    <property type="match status" value="1"/>
</dbReference>
<dbReference type="RefSeq" id="WP_094369105.1">
    <property type="nucleotide sequence ID" value="NZ_NOJY02000012.1"/>
</dbReference>
<dbReference type="PIRSF" id="PIRSF019455">
    <property type="entry name" value="CopR_AtkY"/>
    <property type="match status" value="1"/>
</dbReference>
<dbReference type="Pfam" id="PF03965">
    <property type="entry name" value="Penicillinase_R"/>
    <property type="match status" value="1"/>
</dbReference>
<dbReference type="InterPro" id="IPR005650">
    <property type="entry name" value="BlaI_family"/>
</dbReference>
<evidence type="ECO:0000256" key="1">
    <source>
        <dbReference type="ARBA" id="ARBA00011046"/>
    </source>
</evidence>
<organism evidence="5 6">
    <name type="scientific">Romboutsia weinsteinii</name>
    <dbReference type="NCBI Taxonomy" id="2020949"/>
    <lineage>
        <taxon>Bacteria</taxon>
        <taxon>Bacillati</taxon>
        <taxon>Bacillota</taxon>
        <taxon>Clostridia</taxon>
        <taxon>Peptostreptococcales</taxon>
        <taxon>Peptostreptococcaceae</taxon>
        <taxon>Romboutsia</taxon>
    </lineage>
</organism>
<dbReference type="GO" id="GO:0003677">
    <property type="term" value="F:DNA binding"/>
    <property type="evidence" value="ECO:0007669"/>
    <property type="project" value="UniProtKB-KW"/>
</dbReference>
<protein>
    <submittedName>
        <fullName evidence="5">BlaI/MecI/CopY family transcriptional regulator</fullName>
    </submittedName>
</protein>